<dbReference type="GO" id="GO:0016787">
    <property type="term" value="F:hydrolase activity"/>
    <property type="evidence" value="ECO:0007669"/>
    <property type="project" value="UniProtKB-KW"/>
</dbReference>
<keyword evidence="5" id="KW-1185">Reference proteome</keyword>
<dbReference type="Gene3D" id="6.20.240.60">
    <property type="match status" value="1"/>
</dbReference>
<evidence type="ECO:0000313" key="5">
    <source>
        <dbReference type="Proteomes" id="UP000005387"/>
    </source>
</evidence>
<evidence type="ECO:0000313" key="4">
    <source>
        <dbReference type="EMBL" id="EFM09392.1"/>
    </source>
</evidence>
<dbReference type="eggNOG" id="COG3409">
    <property type="taxonomic scope" value="Bacteria"/>
</dbReference>
<protein>
    <submittedName>
        <fullName evidence="4">Cell wall hydrolase SleB</fullName>
    </submittedName>
</protein>
<dbReference type="Pfam" id="PF07486">
    <property type="entry name" value="Hydrolase_2"/>
    <property type="match status" value="1"/>
</dbReference>
<dbReference type="Pfam" id="PF01471">
    <property type="entry name" value="PG_binding_1"/>
    <property type="match status" value="1"/>
</dbReference>
<name>E0IE38_9BACL</name>
<dbReference type="SUPFAM" id="SSF47090">
    <property type="entry name" value="PGBD-like"/>
    <property type="match status" value="1"/>
</dbReference>
<dbReference type="eggNOG" id="COG3773">
    <property type="taxonomic scope" value="Bacteria"/>
</dbReference>
<dbReference type="InterPro" id="IPR002477">
    <property type="entry name" value="Peptidoglycan-bd-like"/>
</dbReference>
<reference evidence="4 5" key="1">
    <citation type="submission" date="2010-07" db="EMBL/GenBank/DDBJ databases">
        <title>The draft genome of Paenibacillus curdlanolyticus YK9.</title>
        <authorList>
            <consortium name="US DOE Joint Genome Institute (JGI-PGF)"/>
            <person name="Lucas S."/>
            <person name="Copeland A."/>
            <person name="Lapidus A."/>
            <person name="Cheng J.-F."/>
            <person name="Bruce D."/>
            <person name="Goodwin L."/>
            <person name="Pitluck S."/>
            <person name="Land M.L."/>
            <person name="Hauser L."/>
            <person name="Chang Y.-J."/>
            <person name="Jeffries C."/>
            <person name="Anderson I.J."/>
            <person name="Johnson E."/>
            <person name="Loganathan U."/>
            <person name="Mulhopadhyay B."/>
            <person name="Kyrpides N."/>
            <person name="Woyke T.J."/>
        </authorList>
    </citation>
    <scope>NUCLEOTIDE SEQUENCE [LARGE SCALE GENOMIC DNA]</scope>
    <source>
        <strain evidence="4 5">YK9</strain>
    </source>
</reference>
<dbReference type="EMBL" id="AEDD01000011">
    <property type="protein sequence ID" value="EFM09392.1"/>
    <property type="molecule type" value="Genomic_DNA"/>
</dbReference>
<gene>
    <name evidence="4" type="ORF">PaecuDRAFT_3929</name>
</gene>
<dbReference type="RefSeq" id="WP_006039915.1">
    <property type="nucleotide sequence ID" value="NZ_AEDD01000011.1"/>
</dbReference>
<dbReference type="InterPro" id="IPR036365">
    <property type="entry name" value="PGBD-like_sf"/>
</dbReference>
<sequence length="217" mass="23368">MFKKLGLYAAAIVLLSWIIIPQAQAEASNTFVTMSVGSKGPQVVDLQQRLRMLGYLSSEADGNYGEGTKDAVQRFQKGAAIAQTGVVGQTTMHALKKVTVSRTDLSMLARIVYSEARGEQYDGQVAIAAVVLNRVASNDFPDTIEEVIFAPGAFHTIDSGTYWLEPDAEAFRAAIDAAKGIDPTNGGLYFNGVSAKQNDWFKSRTVTATIGGHIFVK</sequence>
<evidence type="ECO:0000259" key="2">
    <source>
        <dbReference type="Pfam" id="PF01471"/>
    </source>
</evidence>
<dbReference type="Gene3D" id="1.10.10.2520">
    <property type="entry name" value="Cell wall hydrolase SleB, domain 1"/>
    <property type="match status" value="1"/>
</dbReference>
<feature type="chain" id="PRO_5003136394" evidence="1">
    <location>
        <begin position="26"/>
        <end position="217"/>
    </location>
</feature>
<dbReference type="Gene3D" id="1.10.101.10">
    <property type="entry name" value="PGBD-like superfamily/PGBD"/>
    <property type="match status" value="1"/>
</dbReference>
<dbReference type="AlphaFoldDB" id="E0IE38"/>
<dbReference type="InterPro" id="IPR042047">
    <property type="entry name" value="SleB_dom1"/>
</dbReference>
<proteinExistence type="predicted"/>
<dbReference type="STRING" id="717606.PaecuDRAFT_3929"/>
<feature type="domain" description="Cell wall hydrolase SleB" evidence="3">
    <location>
        <begin position="118"/>
        <end position="216"/>
    </location>
</feature>
<dbReference type="InterPro" id="IPR036366">
    <property type="entry name" value="PGBDSf"/>
</dbReference>
<dbReference type="Proteomes" id="UP000005387">
    <property type="component" value="Unassembled WGS sequence"/>
</dbReference>
<organism evidence="4 5">
    <name type="scientific">Paenibacillus curdlanolyticus YK9</name>
    <dbReference type="NCBI Taxonomy" id="717606"/>
    <lineage>
        <taxon>Bacteria</taxon>
        <taxon>Bacillati</taxon>
        <taxon>Bacillota</taxon>
        <taxon>Bacilli</taxon>
        <taxon>Bacillales</taxon>
        <taxon>Paenibacillaceae</taxon>
        <taxon>Paenibacillus</taxon>
    </lineage>
</organism>
<evidence type="ECO:0000259" key="3">
    <source>
        <dbReference type="Pfam" id="PF07486"/>
    </source>
</evidence>
<dbReference type="InterPro" id="IPR011105">
    <property type="entry name" value="Cell_wall_hydrolase_SleB"/>
</dbReference>
<dbReference type="OrthoDB" id="9785345at2"/>
<feature type="domain" description="Peptidoglycan binding-like" evidence="2">
    <location>
        <begin position="40"/>
        <end position="95"/>
    </location>
</feature>
<keyword evidence="4" id="KW-0378">Hydrolase</keyword>
<feature type="signal peptide" evidence="1">
    <location>
        <begin position="1"/>
        <end position="25"/>
    </location>
</feature>
<keyword evidence="1" id="KW-0732">Signal</keyword>
<evidence type="ECO:0000256" key="1">
    <source>
        <dbReference type="SAM" id="SignalP"/>
    </source>
</evidence>
<accession>E0IE38</accession>